<dbReference type="SMART" id="SM00179">
    <property type="entry name" value="EGF_CA"/>
    <property type="match status" value="2"/>
</dbReference>
<accession>A0A3M6UAV1</accession>
<evidence type="ECO:0000256" key="3">
    <source>
        <dbReference type="ARBA" id="ARBA00022737"/>
    </source>
</evidence>
<dbReference type="InterPro" id="IPR000742">
    <property type="entry name" value="EGF"/>
</dbReference>
<dbReference type="OrthoDB" id="5945566at2759"/>
<evidence type="ECO:0000256" key="4">
    <source>
        <dbReference type="ARBA" id="ARBA00023157"/>
    </source>
</evidence>
<evidence type="ECO:0000256" key="2">
    <source>
        <dbReference type="ARBA" id="ARBA00022729"/>
    </source>
</evidence>
<organism evidence="7 8">
    <name type="scientific">Pocillopora damicornis</name>
    <name type="common">Cauliflower coral</name>
    <name type="synonym">Millepora damicornis</name>
    <dbReference type="NCBI Taxonomy" id="46731"/>
    <lineage>
        <taxon>Eukaryota</taxon>
        <taxon>Metazoa</taxon>
        <taxon>Cnidaria</taxon>
        <taxon>Anthozoa</taxon>
        <taxon>Hexacorallia</taxon>
        <taxon>Scleractinia</taxon>
        <taxon>Astrocoeniina</taxon>
        <taxon>Pocilloporidae</taxon>
        <taxon>Pocillopora</taxon>
    </lineage>
</organism>
<evidence type="ECO:0000259" key="6">
    <source>
        <dbReference type="PROSITE" id="PS50026"/>
    </source>
</evidence>
<evidence type="ECO:0000313" key="7">
    <source>
        <dbReference type="EMBL" id="RMX50669.1"/>
    </source>
</evidence>
<dbReference type="InterPro" id="IPR024731">
    <property type="entry name" value="NELL2-like_EGF"/>
</dbReference>
<dbReference type="Gene3D" id="2.10.25.10">
    <property type="entry name" value="Laminin"/>
    <property type="match status" value="2"/>
</dbReference>
<dbReference type="STRING" id="46731.A0A3M6UAV1"/>
<dbReference type="InterPro" id="IPR018097">
    <property type="entry name" value="EGF_Ca-bd_CS"/>
</dbReference>
<feature type="domain" description="EGF-like" evidence="6">
    <location>
        <begin position="137"/>
        <end position="177"/>
    </location>
</feature>
<keyword evidence="2" id="KW-0732">Signal</keyword>
<dbReference type="InterPro" id="IPR000152">
    <property type="entry name" value="EGF-type_Asp/Asn_hydroxyl_site"/>
</dbReference>
<feature type="non-terminal residue" evidence="7">
    <location>
        <position position="309"/>
    </location>
</feature>
<dbReference type="InterPro" id="IPR057774">
    <property type="entry name" value="D8C_UMOD/GP2/OIT3-like"/>
</dbReference>
<dbReference type="EMBL" id="RCHS01001925">
    <property type="protein sequence ID" value="RMX50669.1"/>
    <property type="molecule type" value="Genomic_DNA"/>
</dbReference>
<dbReference type="Pfam" id="PF23283">
    <property type="entry name" value="D8C_UMOD"/>
    <property type="match status" value="1"/>
</dbReference>
<dbReference type="FunFam" id="2.10.25.10:FF:000038">
    <property type="entry name" value="Fibrillin 2"/>
    <property type="match status" value="2"/>
</dbReference>
<dbReference type="Proteomes" id="UP000275408">
    <property type="component" value="Unassembled WGS sequence"/>
</dbReference>
<dbReference type="SMART" id="SM00181">
    <property type="entry name" value="EGF"/>
    <property type="match status" value="2"/>
</dbReference>
<name>A0A3M6UAV1_POCDA</name>
<dbReference type="GO" id="GO:0005509">
    <property type="term" value="F:calcium ion binding"/>
    <property type="evidence" value="ECO:0007669"/>
    <property type="project" value="InterPro"/>
</dbReference>
<feature type="non-terminal residue" evidence="7">
    <location>
        <position position="1"/>
    </location>
</feature>
<feature type="domain" description="EGF-like" evidence="6">
    <location>
        <begin position="28"/>
        <end position="68"/>
    </location>
</feature>
<dbReference type="PROSITE" id="PS00010">
    <property type="entry name" value="ASX_HYDROXYL"/>
    <property type="match status" value="2"/>
</dbReference>
<dbReference type="SUPFAM" id="SSF57196">
    <property type="entry name" value="EGF/Laminin"/>
    <property type="match status" value="2"/>
</dbReference>
<keyword evidence="3" id="KW-0677">Repeat</keyword>
<evidence type="ECO:0000313" key="8">
    <source>
        <dbReference type="Proteomes" id="UP000275408"/>
    </source>
</evidence>
<sequence>AIISVCNHKSCYYVSCSNIWEFIPVIQEINECADGSHNCHRDATCQNTVGGYKCTCRSEYIGNGLTCKPRAPLGSIRELPAISCKEIKASEGGQASSSPYKCDDKLKTMWYRFTGDAGTKMPTSCVNFKKCGGKRPDINECTEGSHRCHRDATCQNTAGSYRCTCNSQYIGDGLNCEPKVGWLFFYLECSNYKTLTSARRLKGSTSKKPHVCDNSLTWGWYRITGAAGRKMPTACVPFKRCGGQRPGWLSGGHPNKADGRVSRKVWFRSSDNCYRVSTTITVRNCGSFYVYYLKGFSHGSNCHRYCSSY</sequence>
<proteinExistence type="predicted"/>
<keyword evidence="4" id="KW-1015">Disulfide bond</keyword>
<keyword evidence="1 5" id="KW-0245">EGF-like domain</keyword>
<reference evidence="7 8" key="1">
    <citation type="journal article" date="2018" name="Sci. Rep.">
        <title>Comparative analysis of the Pocillopora damicornis genome highlights role of immune system in coral evolution.</title>
        <authorList>
            <person name="Cunning R."/>
            <person name="Bay R.A."/>
            <person name="Gillette P."/>
            <person name="Baker A.C."/>
            <person name="Traylor-Knowles N."/>
        </authorList>
    </citation>
    <scope>NUCLEOTIDE SEQUENCE [LARGE SCALE GENOMIC DNA]</scope>
    <source>
        <strain evidence="7">RSMAS</strain>
        <tissue evidence="7">Whole animal</tissue>
    </source>
</reference>
<dbReference type="PROSITE" id="PS01187">
    <property type="entry name" value="EGF_CA"/>
    <property type="match status" value="2"/>
</dbReference>
<dbReference type="InterPro" id="IPR052235">
    <property type="entry name" value="Nephronectin_domain"/>
</dbReference>
<dbReference type="CDD" id="cd00054">
    <property type="entry name" value="EGF_CA"/>
    <property type="match status" value="2"/>
</dbReference>
<evidence type="ECO:0000256" key="1">
    <source>
        <dbReference type="ARBA" id="ARBA00022536"/>
    </source>
</evidence>
<gene>
    <name evidence="7" type="ORF">pdam_00021432</name>
</gene>
<protein>
    <recommendedName>
        <fullName evidence="6">EGF-like domain-containing protein</fullName>
    </recommendedName>
</protein>
<comment type="caution">
    <text evidence="5">Lacks conserved residue(s) required for the propagation of feature annotation.</text>
</comment>
<dbReference type="InterPro" id="IPR001881">
    <property type="entry name" value="EGF-like_Ca-bd_dom"/>
</dbReference>
<dbReference type="Pfam" id="PF12947">
    <property type="entry name" value="EGF_3"/>
    <property type="match status" value="2"/>
</dbReference>
<dbReference type="AlphaFoldDB" id="A0A3M6UAV1"/>
<keyword evidence="8" id="KW-1185">Reference proteome</keyword>
<dbReference type="PANTHER" id="PTHR24050">
    <property type="entry name" value="PA14 DOMAIN-CONTAINING PROTEIN"/>
    <property type="match status" value="1"/>
</dbReference>
<comment type="caution">
    <text evidence="7">The sequence shown here is derived from an EMBL/GenBank/DDBJ whole genome shotgun (WGS) entry which is preliminary data.</text>
</comment>
<dbReference type="PANTHER" id="PTHR24050:SF28">
    <property type="entry name" value="UROMODULIN-LIKE"/>
    <property type="match status" value="1"/>
</dbReference>
<evidence type="ECO:0000256" key="5">
    <source>
        <dbReference type="PROSITE-ProRule" id="PRU00076"/>
    </source>
</evidence>
<dbReference type="PROSITE" id="PS50026">
    <property type="entry name" value="EGF_3"/>
    <property type="match status" value="2"/>
</dbReference>